<dbReference type="Gene3D" id="3.40.30.10">
    <property type="entry name" value="Glutaredoxin"/>
    <property type="match status" value="1"/>
</dbReference>
<evidence type="ECO:0000313" key="4">
    <source>
        <dbReference type="Proteomes" id="UP001154114"/>
    </source>
</evidence>
<name>A0A9P0FRT5_CHRIL</name>
<proteinExistence type="predicted"/>
<dbReference type="EMBL" id="LR824021">
    <property type="protein sequence ID" value="CAH0589915.1"/>
    <property type="molecule type" value="Genomic_DNA"/>
</dbReference>
<keyword evidence="4" id="KW-1185">Reference proteome</keyword>
<dbReference type="InterPro" id="IPR040079">
    <property type="entry name" value="Glutathione_S-Trfase"/>
</dbReference>
<dbReference type="OrthoDB" id="422574at2759"/>
<evidence type="ECO:0000259" key="1">
    <source>
        <dbReference type="Pfam" id="PF00043"/>
    </source>
</evidence>
<dbReference type="Pfam" id="PF00043">
    <property type="entry name" value="GST_C"/>
    <property type="match status" value="1"/>
</dbReference>
<dbReference type="InterPro" id="IPR004046">
    <property type="entry name" value="GST_C"/>
</dbReference>
<dbReference type="SFLD" id="SFLDS00019">
    <property type="entry name" value="Glutathione_Transferase_(cytos"/>
    <property type="match status" value="1"/>
</dbReference>
<dbReference type="PANTHER" id="PTHR43969">
    <property type="entry name" value="GLUTATHIONE S TRANSFERASE D10, ISOFORM A-RELATED"/>
    <property type="match status" value="1"/>
</dbReference>
<feature type="domain" description="GST N-terminal" evidence="2">
    <location>
        <begin position="36"/>
        <end position="109"/>
    </location>
</feature>
<evidence type="ECO:0000313" key="3">
    <source>
        <dbReference type="EMBL" id="CAH0589915.1"/>
    </source>
</evidence>
<protein>
    <submittedName>
        <fullName evidence="3">Uncharacterized protein</fullName>
    </submittedName>
</protein>
<dbReference type="InterPro" id="IPR004045">
    <property type="entry name" value="Glutathione_S-Trfase_N"/>
</dbReference>
<dbReference type="Gene3D" id="1.20.1050.10">
    <property type="match status" value="1"/>
</dbReference>
<dbReference type="GO" id="GO:0004364">
    <property type="term" value="F:glutathione transferase activity"/>
    <property type="evidence" value="ECO:0007669"/>
    <property type="project" value="TreeGrafter"/>
</dbReference>
<dbReference type="SUPFAM" id="SSF47616">
    <property type="entry name" value="GST C-terminal domain-like"/>
    <property type="match status" value="1"/>
</dbReference>
<reference evidence="3" key="1">
    <citation type="submission" date="2021-12" db="EMBL/GenBank/DDBJ databases">
        <authorList>
            <person name="King R."/>
        </authorList>
    </citation>
    <scope>NUCLEOTIDE SEQUENCE</scope>
</reference>
<organism evidence="3 4">
    <name type="scientific">Chrysodeixis includens</name>
    <name type="common">Soybean looper</name>
    <name type="synonym">Pseudoplusia includens</name>
    <dbReference type="NCBI Taxonomy" id="689277"/>
    <lineage>
        <taxon>Eukaryota</taxon>
        <taxon>Metazoa</taxon>
        <taxon>Ecdysozoa</taxon>
        <taxon>Arthropoda</taxon>
        <taxon>Hexapoda</taxon>
        <taxon>Insecta</taxon>
        <taxon>Pterygota</taxon>
        <taxon>Neoptera</taxon>
        <taxon>Endopterygota</taxon>
        <taxon>Lepidoptera</taxon>
        <taxon>Glossata</taxon>
        <taxon>Ditrysia</taxon>
        <taxon>Noctuoidea</taxon>
        <taxon>Noctuidae</taxon>
        <taxon>Plusiinae</taxon>
        <taxon>Chrysodeixis</taxon>
    </lineage>
</organism>
<dbReference type="InterPro" id="IPR036249">
    <property type="entry name" value="Thioredoxin-like_sf"/>
</dbReference>
<dbReference type="Proteomes" id="UP001154114">
    <property type="component" value="Chromosome 18"/>
</dbReference>
<feature type="domain" description="Glutathione S-transferase C-terminal" evidence="1">
    <location>
        <begin position="150"/>
        <end position="222"/>
    </location>
</feature>
<dbReference type="Pfam" id="PF13417">
    <property type="entry name" value="GST_N_3"/>
    <property type="match status" value="1"/>
</dbReference>
<accession>A0A9P0FRT5</accession>
<dbReference type="SFLD" id="SFLDG00358">
    <property type="entry name" value="Main_(cytGST)"/>
    <property type="match status" value="1"/>
</dbReference>
<dbReference type="PANTHER" id="PTHR43969:SF3">
    <property type="entry name" value="GLUTATHIONE S TRANSFERASE E11, ISOFORM A-RELATED"/>
    <property type="match status" value="1"/>
</dbReference>
<dbReference type="SUPFAM" id="SSF52833">
    <property type="entry name" value="Thioredoxin-like"/>
    <property type="match status" value="1"/>
</dbReference>
<sequence>MSLCRGSSCIQDTIRFICRPYRYHIRKLSGVKKPILYGDIASPPVRFTMMTASVLNIDLDFHNINLFKAENKTDFYKKINPLQKIPALAVNDDVICDSHAIALYLCRSAKDQDLYPNDATLKAKIDELMFFNASVLFPIDSFVFSEFFVGKWPADERKLDEWNTALNYLEFKLSSQKWLTGDSMRLCDICCGTTLSSLEILVPVSDQHPNVMKWLGNLKALPCFEINSRGLKRLQDFVTLIGKK</sequence>
<dbReference type="GO" id="GO:0006749">
    <property type="term" value="P:glutathione metabolic process"/>
    <property type="evidence" value="ECO:0007669"/>
    <property type="project" value="TreeGrafter"/>
</dbReference>
<dbReference type="InterPro" id="IPR036282">
    <property type="entry name" value="Glutathione-S-Trfase_C_sf"/>
</dbReference>
<gene>
    <name evidence="3" type="ORF">CINC_LOCUS4527</name>
</gene>
<evidence type="ECO:0000259" key="2">
    <source>
        <dbReference type="Pfam" id="PF13417"/>
    </source>
</evidence>
<dbReference type="AlphaFoldDB" id="A0A9P0FRT5"/>